<name>A0A3L7IWR7_9MICO</name>
<dbReference type="Proteomes" id="UP000282460">
    <property type="component" value="Unassembled WGS sequence"/>
</dbReference>
<sequence length="62" mass="6577">MGDIDYDKLSEQLTDAATPLPEPHNVRTGAAAGREFLLGEYGGETAVNRAMRRGCPRVGASS</sequence>
<evidence type="ECO:0000313" key="2">
    <source>
        <dbReference type="Proteomes" id="UP000282460"/>
    </source>
</evidence>
<protein>
    <submittedName>
        <fullName evidence="1">Uncharacterized protein</fullName>
    </submittedName>
</protein>
<reference evidence="1 2" key="1">
    <citation type="submission" date="2018-10" db="EMBL/GenBank/DDBJ databases">
        <authorList>
            <person name="Li J."/>
        </authorList>
    </citation>
    <scope>NUCLEOTIDE SEQUENCE [LARGE SCALE GENOMIC DNA]</scope>
    <source>
        <strain evidence="1 2">ZD1-4</strain>
    </source>
</reference>
<dbReference type="EMBL" id="RCWJ01000003">
    <property type="protein sequence ID" value="RLQ82657.1"/>
    <property type="molecule type" value="Genomic_DNA"/>
</dbReference>
<comment type="caution">
    <text evidence="1">The sequence shown here is derived from an EMBL/GenBank/DDBJ whole genome shotgun (WGS) entry which is preliminary data.</text>
</comment>
<dbReference type="AlphaFoldDB" id="A0A3L7IWR7"/>
<proteinExistence type="predicted"/>
<organism evidence="1 2">
    <name type="scientific">Mycetocola zhadangensis</name>
    <dbReference type="NCBI Taxonomy" id="1164595"/>
    <lineage>
        <taxon>Bacteria</taxon>
        <taxon>Bacillati</taxon>
        <taxon>Actinomycetota</taxon>
        <taxon>Actinomycetes</taxon>
        <taxon>Micrococcales</taxon>
        <taxon>Microbacteriaceae</taxon>
        <taxon>Mycetocola</taxon>
    </lineage>
</organism>
<dbReference type="RefSeq" id="WP_121659959.1">
    <property type="nucleotide sequence ID" value="NZ_BMEK01000003.1"/>
</dbReference>
<dbReference type="OrthoDB" id="5123581at2"/>
<gene>
    <name evidence="1" type="ORF">D9V28_11925</name>
</gene>
<accession>A0A3L7IWR7</accession>
<keyword evidence="2" id="KW-1185">Reference proteome</keyword>
<evidence type="ECO:0000313" key="1">
    <source>
        <dbReference type="EMBL" id="RLQ82657.1"/>
    </source>
</evidence>